<organism evidence="2 3">
    <name type="scientific">Halobacterium bonnevillei</name>
    <dbReference type="NCBI Taxonomy" id="2692200"/>
    <lineage>
        <taxon>Archaea</taxon>
        <taxon>Methanobacteriati</taxon>
        <taxon>Methanobacteriota</taxon>
        <taxon>Stenosarchaea group</taxon>
        <taxon>Halobacteria</taxon>
        <taxon>Halobacteriales</taxon>
        <taxon>Halobacteriaceae</taxon>
        <taxon>Halobacterium</taxon>
    </lineage>
</organism>
<evidence type="ECO:0000313" key="2">
    <source>
        <dbReference type="EMBL" id="MXR22565.1"/>
    </source>
</evidence>
<reference evidence="2 3" key="1">
    <citation type="submission" date="2019-12" db="EMBL/GenBank/DDBJ databases">
        <title>Isolation and characterization of three novel carbon monoxide-oxidizing members of Halobacteria from salione crusts and soils.</title>
        <authorList>
            <person name="Myers M.R."/>
            <person name="King G.M."/>
        </authorList>
    </citation>
    <scope>NUCLEOTIDE SEQUENCE [LARGE SCALE GENOMIC DNA]</scope>
    <source>
        <strain evidence="2 3">PCN9</strain>
    </source>
</reference>
<keyword evidence="1" id="KW-0472">Membrane</keyword>
<proteinExistence type="predicted"/>
<gene>
    <name evidence="2" type="ORF">GRX66_19040</name>
</gene>
<keyword evidence="3" id="KW-1185">Reference proteome</keyword>
<feature type="transmembrane region" description="Helical" evidence="1">
    <location>
        <begin position="33"/>
        <end position="53"/>
    </location>
</feature>
<accession>A0A6B0SLV3</accession>
<comment type="caution">
    <text evidence="2">The sequence shown here is derived from an EMBL/GenBank/DDBJ whole genome shotgun (WGS) entry which is preliminary data.</text>
</comment>
<dbReference type="Proteomes" id="UP000471521">
    <property type="component" value="Unassembled WGS sequence"/>
</dbReference>
<protein>
    <submittedName>
        <fullName evidence="2">Uncharacterized protein</fullName>
    </submittedName>
</protein>
<keyword evidence="1" id="KW-0812">Transmembrane</keyword>
<dbReference type="AlphaFoldDB" id="A0A6B0SLV3"/>
<evidence type="ECO:0000313" key="3">
    <source>
        <dbReference type="Proteomes" id="UP000471521"/>
    </source>
</evidence>
<sequence length="56" mass="6217">MESLCEDHQTMHESQSPVRALLDEFVRPRRRKFAAGIALLAAAVFVQRVPALVVGV</sequence>
<name>A0A6B0SLV3_9EURY</name>
<keyword evidence="1" id="KW-1133">Transmembrane helix</keyword>
<feature type="non-terminal residue" evidence="2">
    <location>
        <position position="56"/>
    </location>
</feature>
<dbReference type="EMBL" id="WUUU01000334">
    <property type="protein sequence ID" value="MXR22565.1"/>
    <property type="molecule type" value="Genomic_DNA"/>
</dbReference>
<evidence type="ECO:0000256" key="1">
    <source>
        <dbReference type="SAM" id="Phobius"/>
    </source>
</evidence>